<name>A0ABY6UXF3_BIOOC</name>
<evidence type="ECO:0000259" key="2">
    <source>
        <dbReference type="Pfam" id="PF07732"/>
    </source>
</evidence>
<comment type="similarity">
    <text evidence="1">Belongs to the multicopper oxidase family.</text>
</comment>
<reference evidence="3 4" key="1">
    <citation type="submission" date="2019-06" db="EMBL/GenBank/DDBJ databases">
        <authorList>
            <person name="Broberg M."/>
        </authorList>
    </citation>
    <scope>NUCLEOTIDE SEQUENCE [LARGE SCALE GENOMIC DNA]</scope>
</reference>
<evidence type="ECO:0000313" key="3">
    <source>
        <dbReference type="EMBL" id="VUC34878.1"/>
    </source>
</evidence>
<dbReference type="InterPro" id="IPR008972">
    <property type="entry name" value="Cupredoxin"/>
</dbReference>
<evidence type="ECO:0000256" key="1">
    <source>
        <dbReference type="ARBA" id="ARBA00010609"/>
    </source>
</evidence>
<dbReference type="Gene3D" id="2.60.40.420">
    <property type="entry name" value="Cupredoxins - blue copper proteins"/>
    <property type="match status" value="1"/>
</dbReference>
<proteinExistence type="inferred from homology"/>
<dbReference type="Proteomes" id="UP000766486">
    <property type="component" value="Unassembled WGS sequence"/>
</dbReference>
<dbReference type="SUPFAM" id="SSF49503">
    <property type="entry name" value="Cupredoxins"/>
    <property type="match status" value="1"/>
</dbReference>
<organism evidence="3 4">
    <name type="scientific">Bionectria ochroleuca</name>
    <name type="common">Gliocladium roseum</name>
    <dbReference type="NCBI Taxonomy" id="29856"/>
    <lineage>
        <taxon>Eukaryota</taxon>
        <taxon>Fungi</taxon>
        <taxon>Dikarya</taxon>
        <taxon>Ascomycota</taxon>
        <taxon>Pezizomycotina</taxon>
        <taxon>Sordariomycetes</taxon>
        <taxon>Hypocreomycetidae</taxon>
        <taxon>Hypocreales</taxon>
        <taxon>Bionectriaceae</taxon>
        <taxon>Clonostachys</taxon>
    </lineage>
</organism>
<dbReference type="EMBL" id="CABFNS010000897">
    <property type="protein sequence ID" value="VUC34878.1"/>
    <property type="molecule type" value="Genomic_DNA"/>
</dbReference>
<dbReference type="Pfam" id="PF07732">
    <property type="entry name" value="Cu-oxidase_3"/>
    <property type="match status" value="1"/>
</dbReference>
<keyword evidence="4" id="KW-1185">Reference proteome</keyword>
<gene>
    <name evidence="3" type="ORF">CLO192961_LOCUS396710</name>
</gene>
<protein>
    <recommendedName>
        <fullName evidence="2">Plastocyanin-like domain-containing protein</fullName>
    </recommendedName>
</protein>
<evidence type="ECO:0000313" key="4">
    <source>
        <dbReference type="Proteomes" id="UP000766486"/>
    </source>
</evidence>
<accession>A0ABY6UXF3</accession>
<dbReference type="InterPro" id="IPR011707">
    <property type="entry name" value="Cu-oxidase-like_N"/>
</dbReference>
<feature type="domain" description="Plastocyanin-like" evidence="2">
    <location>
        <begin position="45"/>
        <end position="95"/>
    </location>
</feature>
<comment type="caution">
    <text evidence="3">The sequence shown here is derived from an EMBL/GenBank/DDBJ whole genome shotgun (WGS) entry which is preliminary data.</text>
</comment>
<sequence length="95" mass="10466">MGTNQTVFIRLHRDLVGDAIQSIRIAIPSILVGVSDRLCKYWLSVENSTLAPDGYRRLVMCFNGTMPGPAIVADWGDNLVIHVTNNMQDNGTAIH</sequence>